<dbReference type="GeneID" id="28833766"/>
<dbReference type="GO" id="GO:0008270">
    <property type="term" value="F:zinc ion binding"/>
    <property type="evidence" value="ECO:0007669"/>
    <property type="project" value="InterPro"/>
</dbReference>
<dbReference type="Pfam" id="PF00172">
    <property type="entry name" value="Zn_clus"/>
    <property type="match status" value="1"/>
</dbReference>
<evidence type="ECO:0000313" key="6">
    <source>
        <dbReference type="Proteomes" id="UP000091956"/>
    </source>
</evidence>
<feature type="region of interest" description="Disordered" evidence="3">
    <location>
        <begin position="1"/>
        <end position="44"/>
    </location>
</feature>
<dbReference type="STRING" id="342668.A0A2P2SX88"/>
<dbReference type="PANTHER" id="PTHR31001:SF40">
    <property type="entry name" value="ZN(II)2CYS6 TRANSCRIPTION FACTOR (EUROFUNG)"/>
    <property type="match status" value="1"/>
</dbReference>
<dbReference type="SUPFAM" id="SSF57701">
    <property type="entry name" value="Zn2/Cys6 DNA-binding domain"/>
    <property type="match status" value="1"/>
</dbReference>
<feature type="region of interest" description="Disordered" evidence="3">
    <location>
        <begin position="76"/>
        <end position="143"/>
    </location>
</feature>
<feature type="compositionally biased region" description="Low complexity" evidence="3">
    <location>
        <begin position="26"/>
        <end position="40"/>
    </location>
</feature>
<feature type="compositionally biased region" description="Low complexity" evidence="3">
    <location>
        <begin position="91"/>
        <end position="110"/>
    </location>
</feature>
<feature type="compositionally biased region" description="Polar residues" evidence="3">
    <location>
        <begin position="7"/>
        <end position="18"/>
    </location>
</feature>
<proteinExistence type="predicted"/>
<dbReference type="InterPro" id="IPR036864">
    <property type="entry name" value="Zn2-C6_fun-type_DNA-bd_sf"/>
</dbReference>
<dbReference type="GO" id="GO:0005634">
    <property type="term" value="C:nucleus"/>
    <property type="evidence" value="ECO:0007669"/>
    <property type="project" value="UniProtKB-SubCell"/>
</dbReference>
<evidence type="ECO:0000256" key="1">
    <source>
        <dbReference type="ARBA" id="ARBA00004123"/>
    </source>
</evidence>
<feature type="domain" description="Zn(2)-C6 fungal-type" evidence="4">
    <location>
        <begin position="47"/>
        <end position="78"/>
    </location>
</feature>
<dbReference type="GO" id="GO:0000981">
    <property type="term" value="F:DNA-binding transcription factor activity, RNA polymerase II-specific"/>
    <property type="evidence" value="ECO:0007669"/>
    <property type="project" value="InterPro"/>
</dbReference>
<dbReference type="EMBL" id="KV460206">
    <property type="protein sequence ID" value="OBU01479.1"/>
    <property type="molecule type" value="Genomic_DNA"/>
</dbReference>
<evidence type="ECO:0000259" key="4">
    <source>
        <dbReference type="PROSITE" id="PS50048"/>
    </source>
</evidence>
<gene>
    <name evidence="5" type="ORF">VE01_00380</name>
</gene>
<protein>
    <recommendedName>
        <fullName evidence="4">Zn(2)-C6 fungal-type domain-containing protein</fullName>
    </recommendedName>
</protein>
<keyword evidence="6" id="KW-1185">Reference proteome</keyword>
<reference evidence="5 6" key="1">
    <citation type="submission" date="2016-03" db="EMBL/GenBank/DDBJ databases">
        <title>Comparative genomics of Pseudogymnoascus destructans, the fungus causing white-nose syndrome of bats.</title>
        <authorList>
            <person name="Palmer J.M."/>
            <person name="Drees K.P."/>
            <person name="Foster J.T."/>
            <person name="Lindner D.L."/>
        </authorList>
    </citation>
    <scope>NUCLEOTIDE SEQUENCE [LARGE SCALE GENOMIC DNA]</scope>
    <source>
        <strain evidence="5 6">UAMH 10579</strain>
    </source>
</reference>
<comment type="subcellular location">
    <subcellularLocation>
        <location evidence="1">Nucleus</location>
    </subcellularLocation>
</comment>
<evidence type="ECO:0000256" key="2">
    <source>
        <dbReference type="ARBA" id="ARBA00023242"/>
    </source>
</evidence>
<dbReference type="Gene3D" id="4.10.240.10">
    <property type="entry name" value="Zn(2)-C6 fungal-type DNA-binding domain"/>
    <property type="match status" value="1"/>
</dbReference>
<dbReference type="RefSeq" id="XP_018135211.1">
    <property type="nucleotide sequence ID" value="XM_018269912.1"/>
</dbReference>
<dbReference type="PROSITE" id="PS50048">
    <property type="entry name" value="ZN2_CY6_FUNGAL_2"/>
    <property type="match status" value="1"/>
</dbReference>
<name>A0A2P2SX88_9PEZI</name>
<dbReference type="SMART" id="SM00066">
    <property type="entry name" value="GAL4"/>
    <property type="match status" value="1"/>
</dbReference>
<dbReference type="AlphaFoldDB" id="A0A2P2SX88"/>
<organism evidence="5 6">
    <name type="scientific">Pseudogymnoascus verrucosus</name>
    <dbReference type="NCBI Taxonomy" id="342668"/>
    <lineage>
        <taxon>Eukaryota</taxon>
        <taxon>Fungi</taxon>
        <taxon>Dikarya</taxon>
        <taxon>Ascomycota</taxon>
        <taxon>Pezizomycotina</taxon>
        <taxon>Leotiomycetes</taxon>
        <taxon>Thelebolales</taxon>
        <taxon>Thelebolaceae</taxon>
        <taxon>Pseudogymnoascus</taxon>
    </lineage>
</organism>
<dbReference type="InterPro" id="IPR050613">
    <property type="entry name" value="Sec_Metabolite_Reg"/>
</dbReference>
<keyword evidence="2" id="KW-0539">Nucleus</keyword>
<sequence length="187" mass="21157">MSPQPTPQITDHGNNTGEGSDEGLRQDIQPQHHQQEHQQQVKSRALSCLPCREHKLKCDRQVPCKSCVRSNRVDHCRKHPAPIGRNGALTSMSGSESGSESGSGPNSEPKSGPEYRPAHRSEPDSAISNFQLPRKFLGRRKKQRLKQPWPATCRCQISEYLFTWNYAQSDLTVSRQESQHCPHDQRL</sequence>
<accession>A0A2P2SX88</accession>
<evidence type="ECO:0000313" key="5">
    <source>
        <dbReference type="EMBL" id="OBU01479.1"/>
    </source>
</evidence>
<dbReference type="PANTHER" id="PTHR31001">
    <property type="entry name" value="UNCHARACTERIZED TRANSCRIPTIONAL REGULATORY PROTEIN"/>
    <property type="match status" value="1"/>
</dbReference>
<dbReference type="Proteomes" id="UP000091956">
    <property type="component" value="Unassembled WGS sequence"/>
</dbReference>
<dbReference type="PROSITE" id="PS00463">
    <property type="entry name" value="ZN2_CY6_FUNGAL_1"/>
    <property type="match status" value="1"/>
</dbReference>
<dbReference type="InterPro" id="IPR001138">
    <property type="entry name" value="Zn2Cys6_DnaBD"/>
</dbReference>
<evidence type="ECO:0000256" key="3">
    <source>
        <dbReference type="SAM" id="MobiDB-lite"/>
    </source>
</evidence>
<feature type="compositionally biased region" description="Basic and acidic residues" evidence="3">
    <location>
        <begin position="111"/>
        <end position="123"/>
    </location>
</feature>
<reference evidence="6" key="2">
    <citation type="journal article" date="2018" name="Nat. Commun.">
        <title>Extreme sensitivity to ultraviolet light in the fungal pathogen causing white-nose syndrome of bats.</title>
        <authorList>
            <person name="Palmer J.M."/>
            <person name="Drees K.P."/>
            <person name="Foster J.T."/>
            <person name="Lindner D.L."/>
        </authorList>
    </citation>
    <scope>NUCLEOTIDE SEQUENCE [LARGE SCALE GENOMIC DNA]</scope>
    <source>
        <strain evidence="6">UAMH 10579</strain>
    </source>
</reference>